<comment type="caution">
    <text evidence="2">The sequence shown here is derived from an EMBL/GenBank/DDBJ whole genome shotgun (WGS) entry which is preliminary data.</text>
</comment>
<evidence type="ECO:0000313" key="2">
    <source>
        <dbReference type="EMBL" id="SFQ63600.1"/>
    </source>
</evidence>
<name>A0A1I6A4L5_9BACI</name>
<evidence type="ECO:0000313" key="3">
    <source>
        <dbReference type="Proteomes" id="UP000182762"/>
    </source>
</evidence>
<organism evidence="2 3">
    <name type="scientific">Priestia endophytica DSM 13796</name>
    <dbReference type="NCBI Taxonomy" id="1121089"/>
    <lineage>
        <taxon>Bacteria</taxon>
        <taxon>Bacillati</taxon>
        <taxon>Bacillota</taxon>
        <taxon>Bacilli</taxon>
        <taxon>Bacillales</taxon>
        <taxon>Bacillaceae</taxon>
        <taxon>Priestia</taxon>
    </lineage>
</organism>
<gene>
    <name evidence="2" type="ORF">SAMN02745910_02512</name>
</gene>
<dbReference type="RefSeq" id="WP_061804570.1">
    <property type="nucleotide sequence ID" value="NZ_FOXX01000005.1"/>
</dbReference>
<feature type="transmembrane region" description="Helical" evidence="1">
    <location>
        <begin position="6"/>
        <end position="26"/>
    </location>
</feature>
<accession>A0A1I6A4L5</accession>
<keyword evidence="3" id="KW-1185">Reference proteome</keyword>
<dbReference type="GeneID" id="93711160"/>
<dbReference type="Proteomes" id="UP000182762">
    <property type="component" value="Unassembled WGS sequence"/>
</dbReference>
<keyword evidence="1" id="KW-1133">Transmembrane helix</keyword>
<evidence type="ECO:0000256" key="1">
    <source>
        <dbReference type="SAM" id="Phobius"/>
    </source>
</evidence>
<dbReference type="EMBL" id="FOXX01000005">
    <property type="protein sequence ID" value="SFQ63600.1"/>
    <property type="molecule type" value="Genomic_DNA"/>
</dbReference>
<keyword evidence="1" id="KW-0812">Transmembrane</keyword>
<sequence>MYKKQIIVSSTIFITMFTSAFLFNAATKKEYLDQETVEKLVEQYGETMNKHPLRPFDSREYVRLNKAMEEFELSIE</sequence>
<protein>
    <submittedName>
        <fullName evidence="2">Uncharacterized protein</fullName>
    </submittedName>
</protein>
<keyword evidence="1" id="KW-0472">Membrane</keyword>
<reference evidence="2 3" key="1">
    <citation type="submission" date="2016-10" db="EMBL/GenBank/DDBJ databases">
        <authorList>
            <person name="Varghese N."/>
            <person name="Submissions S."/>
        </authorList>
    </citation>
    <scope>NUCLEOTIDE SEQUENCE [LARGE SCALE GENOMIC DNA]</scope>
    <source>
        <strain evidence="2 3">DSM 13796</strain>
    </source>
</reference>
<proteinExistence type="predicted"/>